<evidence type="ECO:0000259" key="9">
    <source>
        <dbReference type="PROSITE" id="PS51480"/>
    </source>
</evidence>
<dbReference type="FunFam" id="1.25.40.340:FF:000002">
    <property type="entry name" value="Dihydroxyacetone kinase, L subunit"/>
    <property type="match status" value="1"/>
</dbReference>
<name>A0A1T5MN81_9FIRM</name>
<dbReference type="PROSITE" id="PS51480">
    <property type="entry name" value="DHAL"/>
    <property type="match status" value="1"/>
</dbReference>
<dbReference type="Proteomes" id="UP000190285">
    <property type="component" value="Unassembled WGS sequence"/>
</dbReference>
<keyword evidence="5 10" id="KW-0418">Kinase</keyword>
<dbReference type="GO" id="GO:0005829">
    <property type="term" value="C:cytosol"/>
    <property type="evidence" value="ECO:0007669"/>
    <property type="project" value="TreeGrafter"/>
</dbReference>
<dbReference type="InterPro" id="IPR012737">
    <property type="entry name" value="DhaK_L_YcgS"/>
</dbReference>
<evidence type="ECO:0000256" key="1">
    <source>
        <dbReference type="ARBA" id="ARBA00001113"/>
    </source>
</evidence>
<organism evidence="10 11">
    <name type="scientific">Maledivibacter halophilus</name>
    <dbReference type="NCBI Taxonomy" id="36842"/>
    <lineage>
        <taxon>Bacteria</taxon>
        <taxon>Bacillati</taxon>
        <taxon>Bacillota</taxon>
        <taxon>Clostridia</taxon>
        <taxon>Peptostreptococcales</taxon>
        <taxon>Caminicellaceae</taxon>
        <taxon>Maledivibacter</taxon>
    </lineage>
</organism>
<dbReference type="AlphaFoldDB" id="A0A1T5MN81"/>
<dbReference type="OrthoDB" id="9800291at2"/>
<accession>A0A1T5MN81</accession>
<dbReference type="GO" id="GO:0004371">
    <property type="term" value="F:glycerone kinase activity"/>
    <property type="evidence" value="ECO:0007669"/>
    <property type="project" value="InterPro"/>
</dbReference>
<dbReference type="Gene3D" id="1.25.40.340">
    <property type="match status" value="1"/>
</dbReference>
<dbReference type="SMART" id="SM01120">
    <property type="entry name" value="Dak2"/>
    <property type="match status" value="1"/>
</dbReference>
<evidence type="ECO:0000313" key="11">
    <source>
        <dbReference type="Proteomes" id="UP000190285"/>
    </source>
</evidence>
<gene>
    <name evidence="10" type="ORF">SAMN02194393_05052</name>
</gene>
<evidence type="ECO:0000256" key="8">
    <source>
        <dbReference type="ARBA" id="ARBA00055771"/>
    </source>
</evidence>
<evidence type="ECO:0000256" key="5">
    <source>
        <dbReference type="ARBA" id="ARBA00022777"/>
    </source>
</evidence>
<evidence type="ECO:0000256" key="4">
    <source>
        <dbReference type="ARBA" id="ARBA00022679"/>
    </source>
</evidence>
<comment type="catalytic activity">
    <reaction evidence="1">
        <text>dihydroxyacetone + phosphoenolpyruvate = dihydroxyacetone phosphate + pyruvate</text>
        <dbReference type="Rhea" id="RHEA:18381"/>
        <dbReference type="ChEBI" id="CHEBI:15361"/>
        <dbReference type="ChEBI" id="CHEBI:16016"/>
        <dbReference type="ChEBI" id="CHEBI:57642"/>
        <dbReference type="ChEBI" id="CHEBI:58702"/>
        <dbReference type="EC" id="2.7.1.121"/>
    </reaction>
</comment>
<comment type="pathway">
    <text evidence="2">Polyol metabolism; glycerol degradation.</text>
</comment>
<dbReference type="STRING" id="36842.SAMN02194393_05052"/>
<feature type="domain" description="DhaL" evidence="9">
    <location>
        <begin position="5"/>
        <end position="205"/>
    </location>
</feature>
<proteinExistence type="predicted"/>
<comment type="subunit">
    <text evidence="7">Homodimer. The dihydroxyacetone kinase complex is composed of a homodimer of DhaM, a homodimer of DhaK and the subunit DhaL.</text>
</comment>
<dbReference type="PANTHER" id="PTHR28629">
    <property type="entry name" value="TRIOKINASE/FMN CYCLASE"/>
    <property type="match status" value="1"/>
</dbReference>
<dbReference type="InterPro" id="IPR050861">
    <property type="entry name" value="Dihydroxyacetone_Kinase"/>
</dbReference>
<evidence type="ECO:0000256" key="6">
    <source>
        <dbReference type="ARBA" id="ARBA00022798"/>
    </source>
</evidence>
<keyword evidence="11" id="KW-1185">Reference proteome</keyword>
<dbReference type="EMBL" id="FUZT01000020">
    <property type="protein sequence ID" value="SKC89666.1"/>
    <property type="molecule type" value="Genomic_DNA"/>
</dbReference>
<dbReference type="InterPro" id="IPR004007">
    <property type="entry name" value="DhaL_dom"/>
</dbReference>
<comment type="function">
    <text evidence="8">ADP-binding subunit of the dihydroxyacetone kinase, which is responsible for the phosphoenolpyruvate (PEP)-dependent phosphorylation of dihydroxyacetone. DhaL-ADP is converted to DhaL-ATP via a phosphoryl group transfer from DhaM and transmits it to dihydroxyacetone binds to DhaK.</text>
</comment>
<reference evidence="11" key="1">
    <citation type="submission" date="2017-02" db="EMBL/GenBank/DDBJ databases">
        <authorList>
            <person name="Varghese N."/>
            <person name="Submissions S."/>
        </authorList>
    </citation>
    <scope>NUCLEOTIDE SEQUENCE [LARGE SCALE GENOMIC DNA]</scope>
    <source>
        <strain evidence="11">M1</strain>
    </source>
</reference>
<dbReference type="SUPFAM" id="SSF101473">
    <property type="entry name" value="DhaL-like"/>
    <property type="match status" value="1"/>
</dbReference>
<protein>
    <recommendedName>
        <fullName evidence="3">phosphoenolpyruvate--glycerone phosphotransferase</fullName>
        <ecNumber evidence="3">2.7.1.121</ecNumber>
    </recommendedName>
</protein>
<keyword evidence="4" id="KW-0808">Transferase</keyword>
<dbReference type="Pfam" id="PF02734">
    <property type="entry name" value="Dak2"/>
    <property type="match status" value="1"/>
</dbReference>
<dbReference type="NCBIfam" id="TIGR02365">
    <property type="entry name" value="dha_L_ycgS"/>
    <property type="match status" value="1"/>
</dbReference>
<sequence>MLNSNQVKEMLIDIADMYIEKKEELSKYDAVIGDGDHGITMARGAKAAKEKLINTEEGTCRDYFKLYGRTLVSTIGGAMGPLFGSIFLELSKACKGNETFGINELSIGISEAEKKVCDLGGAKVGDKTMVDALHPTAEALMEAKKNEDDLQKALKKAVEAAKLGVQSTIPLVAKRGRSKYLQEKAIGHQDAGATSIYYLIKEIDRYLGNKGSDKSEI</sequence>
<dbReference type="PANTHER" id="PTHR28629:SF4">
    <property type="entry name" value="TRIOKINASE_FMN CYCLASE"/>
    <property type="match status" value="1"/>
</dbReference>
<keyword evidence="6" id="KW-0319">Glycerol metabolism</keyword>
<dbReference type="GO" id="GO:0019563">
    <property type="term" value="P:glycerol catabolic process"/>
    <property type="evidence" value="ECO:0007669"/>
    <property type="project" value="TreeGrafter"/>
</dbReference>
<dbReference type="InterPro" id="IPR036117">
    <property type="entry name" value="DhaL_dom_sf"/>
</dbReference>
<dbReference type="GO" id="GO:0047324">
    <property type="term" value="F:phosphoenolpyruvate-glycerone phosphotransferase activity"/>
    <property type="evidence" value="ECO:0007669"/>
    <property type="project" value="UniProtKB-EC"/>
</dbReference>
<evidence type="ECO:0000313" key="10">
    <source>
        <dbReference type="EMBL" id="SKC89666.1"/>
    </source>
</evidence>
<evidence type="ECO:0000256" key="2">
    <source>
        <dbReference type="ARBA" id="ARBA00004745"/>
    </source>
</evidence>
<evidence type="ECO:0000256" key="7">
    <source>
        <dbReference type="ARBA" id="ARBA00046577"/>
    </source>
</evidence>
<dbReference type="RefSeq" id="WP_079495647.1">
    <property type="nucleotide sequence ID" value="NZ_FUZT01000020.1"/>
</dbReference>
<evidence type="ECO:0000256" key="3">
    <source>
        <dbReference type="ARBA" id="ARBA00012095"/>
    </source>
</evidence>
<dbReference type="EC" id="2.7.1.121" evidence="3"/>